<sequence length="368" mass="40489">MASVTNPAVPKGSTILVTGINGYLGSHVADQFLQHGYNVRGTVRDVNKSNWLCNLFEGKYGKGRFELLAVPDISAEGAYDEVVKGTSAFIHVAAVVGLNPNPNQVIPIAVSGSLNALKAAYSEPGVKRFVLTSSSSAALPSGSEAYKQPHVITQDSWSEDGVEPAWAPPPYTPERAMAVYSVSKAESEQAVWKYHKEHRHTRPDLVVNSVLPNANFGKCLDVANQGYPSSAGLIFALWQGAQVPDFIAQPRKSPLEKLHLYTDSWPDYFVDVQDTGILHVAAALLPDVQDERIFAFAEPYNWNKVLAILRKQNPDRSFPDDFEGSVYPHTIKPRDRAEQLLKRMGLPGWTSLEDSLLKNTEHVRQVEA</sequence>
<keyword evidence="1" id="KW-0560">Oxidoreductase</keyword>
<name>A0AA37GYE5_9PEZI</name>
<dbReference type="Gene3D" id="3.40.50.720">
    <property type="entry name" value="NAD(P)-binding Rossmann-like Domain"/>
    <property type="match status" value="1"/>
</dbReference>
<dbReference type="InterPro" id="IPR001509">
    <property type="entry name" value="Epimerase_deHydtase"/>
</dbReference>
<dbReference type="GO" id="GO:0016616">
    <property type="term" value="F:oxidoreductase activity, acting on the CH-OH group of donors, NAD or NADP as acceptor"/>
    <property type="evidence" value="ECO:0007669"/>
    <property type="project" value="TreeGrafter"/>
</dbReference>
<evidence type="ECO:0000256" key="1">
    <source>
        <dbReference type="ARBA" id="ARBA00023002"/>
    </source>
</evidence>
<evidence type="ECO:0000313" key="5">
    <source>
        <dbReference type="Proteomes" id="UP001055172"/>
    </source>
</evidence>
<dbReference type="Proteomes" id="UP001055172">
    <property type="component" value="Unassembled WGS sequence"/>
</dbReference>
<dbReference type="PANTHER" id="PTHR10366">
    <property type="entry name" value="NAD DEPENDENT EPIMERASE/DEHYDRATASE"/>
    <property type="match status" value="1"/>
</dbReference>
<evidence type="ECO:0000256" key="2">
    <source>
        <dbReference type="ARBA" id="ARBA00023445"/>
    </source>
</evidence>
<dbReference type="InterPro" id="IPR036291">
    <property type="entry name" value="NAD(P)-bd_dom_sf"/>
</dbReference>
<dbReference type="InterPro" id="IPR050425">
    <property type="entry name" value="NAD(P)_dehydrat-like"/>
</dbReference>
<feature type="domain" description="NAD-dependent epimerase/dehydratase" evidence="3">
    <location>
        <begin position="15"/>
        <end position="198"/>
    </location>
</feature>
<dbReference type="Pfam" id="PF01370">
    <property type="entry name" value="Epimerase"/>
    <property type="match status" value="1"/>
</dbReference>
<comment type="caution">
    <text evidence="4">The sequence shown here is derived from an EMBL/GenBank/DDBJ whole genome shotgun (WGS) entry which is preliminary data.</text>
</comment>
<dbReference type="AlphaFoldDB" id="A0AA37GYE5"/>
<reference evidence="4 5" key="1">
    <citation type="submission" date="2021-07" db="EMBL/GenBank/DDBJ databases">
        <title>Genome data of Colletotrichum spaethianum.</title>
        <authorList>
            <person name="Utami Y.D."/>
            <person name="Hiruma K."/>
        </authorList>
    </citation>
    <scope>NUCLEOTIDE SEQUENCE [LARGE SCALE GENOMIC DNA]</scope>
    <source>
        <strain evidence="4 5">MAFF 242679</strain>
    </source>
</reference>
<dbReference type="EMBL" id="BPPX01000038">
    <property type="protein sequence ID" value="GJC89164.1"/>
    <property type="molecule type" value="Genomic_DNA"/>
</dbReference>
<comment type="similarity">
    <text evidence="2">Belongs to the NAD(P)-dependent epimerase/dehydratase family. Dihydroflavonol-4-reductase subfamily.</text>
</comment>
<gene>
    <name evidence="4" type="ORF">ColLi_12002</name>
</gene>
<evidence type="ECO:0000313" key="4">
    <source>
        <dbReference type="EMBL" id="GJC89164.1"/>
    </source>
</evidence>
<dbReference type="SUPFAM" id="SSF51735">
    <property type="entry name" value="NAD(P)-binding Rossmann-fold domains"/>
    <property type="match status" value="1"/>
</dbReference>
<organism evidence="4 5">
    <name type="scientific">Colletotrichum liriopes</name>
    <dbReference type="NCBI Taxonomy" id="708192"/>
    <lineage>
        <taxon>Eukaryota</taxon>
        <taxon>Fungi</taxon>
        <taxon>Dikarya</taxon>
        <taxon>Ascomycota</taxon>
        <taxon>Pezizomycotina</taxon>
        <taxon>Sordariomycetes</taxon>
        <taxon>Hypocreomycetidae</taxon>
        <taxon>Glomerellales</taxon>
        <taxon>Glomerellaceae</taxon>
        <taxon>Colletotrichum</taxon>
        <taxon>Colletotrichum spaethianum species complex</taxon>
    </lineage>
</organism>
<keyword evidence="5" id="KW-1185">Reference proteome</keyword>
<accession>A0AA37GYE5</accession>
<protein>
    <submittedName>
        <fullName evidence="4">Aldehyde reductase 2</fullName>
    </submittedName>
</protein>
<dbReference type="PANTHER" id="PTHR10366:SF562">
    <property type="entry name" value="ALDEHYDE REDUCTASE II (AFU_ORTHOLOGUE AFUA_1G11360)"/>
    <property type="match status" value="1"/>
</dbReference>
<evidence type="ECO:0000259" key="3">
    <source>
        <dbReference type="Pfam" id="PF01370"/>
    </source>
</evidence>
<proteinExistence type="inferred from homology"/>